<keyword evidence="1" id="KW-0378">Hydrolase</keyword>
<comment type="caution">
    <text evidence="3">The sequence shown here is derived from an EMBL/GenBank/DDBJ whole genome shotgun (WGS) entry which is preliminary data.</text>
</comment>
<dbReference type="Pfam" id="PF13650">
    <property type="entry name" value="Asp_protease_2"/>
    <property type="match status" value="1"/>
</dbReference>
<dbReference type="Gene3D" id="2.40.70.10">
    <property type="entry name" value="Acid Proteases"/>
    <property type="match status" value="1"/>
</dbReference>
<proteinExistence type="predicted"/>
<accession>A0A551XLT9</accession>
<keyword evidence="3" id="KW-0645">Protease</keyword>
<evidence type="ECO:0000313" key="4">
    <source>
        <dbReference type="Proteomes" id="UP000316443"/>
    </source>
</evidence>
<dbReference type="InterPro" id="IPR001969">
    <property type="entry name" value="Aspartic_peptidase_AS"/>
</dbReference>
<evidence type="ECO:0000313" key="3">
    <source>
        <dbReference type="EMBL" id="TRT49681.1"/>
    </source>
</evidence>
<dbReference type="GO" id="GO:0006508">
    <property type="term" value="P:proteolysis"/>
    <property type="evidence" value="ECO:0007669"/>
    <property type="project" value="UniProtKB-KW"/>
</dbReference>
<reference evidence="3 4" key="1">
    <citation type="submission" date="2019-01" db="EMBL/GenBank/DDBJ databases">
        <title>Coherence of Microcystis species and biogeography revealed through population genomics.</title>
        <authorList>
            <person name="Perez-Carrascal O.M."/>
            <person name="Terrat Y."/>
            <person name="Giani A."/>
            <person name="Fortin N."/>
            <person name="Tromas N."/>
            <person name="Shapiro B.J."/>
        </authorList>
    </citation>
    <scope>NUCLEOTIDE SEQUENCE [LARGE SCALE GENOMIC DNA]</scope>
    <source>
        <strain evidence="3">Ma_QC_C_20070703_M131</strain>
    </source>
</reference>
<name>A0A551XLT9_MICAE</name>
<evidence type="ECO:0000256" key="1">
    <source>
        <dbReference type="ARBA" id="ARBA00022801"/>
    </source>
</evidence>
<dbReference type="EMBL" id="SFCA01000172">
    <property type="protein sequence ID" value="TRT49681.1"/>
    <property type="molecule type" value="Genomic_DNA"/>
</dbReference>
<evidence type="ECO:0000259" key="2">
    <source>
        <dbReference type="PROSITE" id="PS50175"/>
    </source>
</evidence>
<gene>
    <name evidence="3" type="ORF">EWV85_16945</name>
</gene>
<dbReference type="InterPro" id="IPR021109">
    <property type="entry name" value="Peptidase_aspartic_dom_sf"/>
</dbReference>
<dbReference type="InterPro" id="IPR001995">
    <property type="entry name" value="Peptidase_A2_cat"/>
</dbReference>
<dbReference type="GO" id="GO:0004190">
    <property type="term" value="F:aspartic-type endopeptidase activity"/>
    <property type="evidence" value="ECO:0007669"/>
    <property type="project" value="InterPro"/>
</dbReference>
<organism evidence="3 4">
    <name type="scientific">Microcystis aeruginosa Ma_QC_C_20070703_M131</name>
    <dbReference type="NCBI Taxonomy" id="2486263"/>
    <lineage>
        <taxon>Bacteria</taxon>
        <taxon>Bacillati</taxon>
        <taxon>Cyanobacteriota</taxon>
        <taxon>Cyanophyceae</taxon>
        <taxon>Oscillatoriophycideae</taxon>
        <taxon>Chroococcales</taxon>
        <taxon>Microcystaceae</taxon>
        <taxon>Microcystis</taxon>
    </lineage>
</organism>
<feature type="domain" description="Peptidase A2" evidence="2">
    <location>
        <begin position="38"/>
        <end position="74"/>
    </location>
</feature>
<dbReference type="PROSITE" id="PS50175">
    <property type="entry name" value="ASP_PROT_RETROV"/>
    <property type="match status" value="1"/>
</dbReference>
<dbReference type="Proteomes" id="UP000316443">
    <property type="component" value="Unassembled WGS sequence"/>
</dbReference>
<dbReference type="AlphaFoldDB" id="A0A551XLT9"/>
<protein>
    <submittedName>
        <fullName evidence="3">Retroviral-like aspartic protease</fullName>
    </submittedName>
</protein>
<sequence>MRNAQRFNFTEGFDGFGVPDALPQLPISLTYQDSSVEFSALLDTGASVNVLPYSAGVQLGAIWEEQTTSVILAGNLASIEARGLLVSAQIGNFNPVRLVFAWSLSDDAPLLLGRMNFFLEFDVCFYRSQLVFEICPKSSNARRSPIL</sequence>
<dbReference type="SUPFAM" id="SSF50630">
    <property type="entry name" value="Acid proteases"/>
    <property type="match status" value="1"/>
</dbReference>
<dbReference type="PROSITE" id="PS00141">
    <property type="entry name" value="ASP_PROTEASE"/>
    <property type="match status" value="1"/>
</dbReference>